<dbReference type="PANTHER" id="PTHR11808">
    <property type="entry name" value="TRANS-SULFURATION ENZYME FAMILY MEMBER"/>
    <property type="match status" value="1"/>
</dbReference>
<dbReference type="PIRSF" id="PIRSF001434">
    <property type="entry name" value="CGS"/>
    <property type="match status" value="1"/>
</dbReference>
<dbReference type="RefSeq" id="WP_254156849.1">
    <property type="nucleotide sequence ID" value="NZ_CP100355.1"/>
</dbReference>
<proteinExistence type="inferred from homology"/>
<dbReference type="FunFam" id="3.40.640.10:FF:000009">
    <property type="entry name" value="Cystathionine gamma-synthase homolog"/>
    <property type="match status" value="1"/>
</dbReference>
<keyword evidence="5" id="KW-0808">Transferase</keyword>
<dbReference type="Pfam" id="PF01053">
    <property type="entry name" value="Cys_Met_Meta_PP"/>
    <property type="match status" value="1"/>
</dbReference>
<dbReference type="GO" id="GO:0019346">
    <property type="term" value="P:transsulfuration"/>
    <property type="evidence" value="ECO:0007669"/>
    <property type="project" value="InterPro"/>
</dbReference>
<dbReference type="InterPro" id="IPR015422">
    <property type="entry name" value="PyrdxlP-dep_Trfase_small"/>
</dbReference>
<dbReference type="AlphaFoldDB" id="A0A9E7N9D9"/>
<evidence type="ECO:0000256" key="4">
    <source>
        <dbReference type="SAM" id="MobiDB-lite"/>
    </source>
</evidence>
<dbReference type="EC" id="2.5.1.48" evidence="5"/>
<dbReference type="InterPro" id="IPR015424">
    <property type="entry name" value="PyrdxlP-dep_Trfase"/>
</dbReference>
<feature type="region of interest" description="Disordered" evidence="4">
    <location>
        <begin position="1"/>
        <end position="69"/>
    </location>
</feature>
<dbReference type="GO" id="GO:0030170">
    <property type="term" value="F:pyridoxal phosphate binding"/>
    <property type="evidence" value="ECO:0007669"/>
    <property type="project" value="InterPro"/>
</dbReference>
<dbReference type="InterPro" id="IPR015421">
    <property type="entry name" value="PyrdxlP-dep_Trfase_major"/>
</dbReference>
<accession>A0A9E7N9D9</accession>
<evidence type="ECO:0000256" key="2">
    <source>
        <dbReference type="ARBA" id="ARBA00009077"/>
    </source>
</evidence>
<dbReference type="PROSITE" id="PS00868">
    <property type="entry name" value="CYS_MET_METAB_PP"/>
    <property type="match status" value="1"/>
</dbReference>
<feature type="compositionally biased region" description="Acidic residues" evidence="4">
    <location>
        <begin position="1"/>
        <end position="12"/>
    </location>
</feature>
<organism evidence="5 6">
    <name type="scientific">Natronosalvus rutilus</name>
    <dbReference type="NCBI Taxonomy" id="2953753"/>
    <lineage>
        <taxon>Archaea</taxon>
        <taxon>Methanobacteriati</taxon>
        <taxon>Methanobacteriota</taxon>
        <taxon>Stenosarchaea group</taxon>
        <taxon>Halobacteria</taxon>
        <taxon>Halobacteriales</taxon>
        <taxon>Natrialbaceae</taxon>
        <taxon>Natronosalvus</taxon>
    </lineage>
</organism>
<gene>
    <name evidence="5" type="ORF">NGM29_13500</name>
</gene>
<dbReference type="InterPro" id="IPR000277">
    <property type="entry name" value="Cys/Met-Metab_PyrdxlP-dep_enz"/>
</dbReference>
<dbReference type="GO" id="GO:0004123">
    <property type="term" value="F:cystathionine gamma-lyase activity"/>
    <property type="evidence" value="ECO:0007669"/>
    <property type="project" value="TreeGrafter"/>
</dbReference>
<evidence type="ECO:0000313" key="6">
    <source>
        <dbReference type="Proteomes" id="UP001056855"/>
    </source>
</evidence>
<keyword evidence="6" id="KW-1185">Reference proteome</keyword>
<dbReference type="GO" id="GO:0003962">
    <property type="term" value="F:cystathionine gamma-synthase activity"/>
    <property type="evidence" value="ECO:0007669"/>
    <property type="project" value="UniProtKB-EC"/>
</dbReference>
<dbReference type="GO" id="GO:0019343">
    <property type="term" value="P:cysteine biosynthetic process via cystathionine"/>
    <property type="evidence" value="ECO:0007669"/>
    <property type="project" value="TreeGrafter"/>
</dbReference>
<reference evidence="5" key="1">
    <citation type="submission" date="2022-06" db="EMBL/GenBank/DDBJ databases">
        <title>Diverse halophilic archaea isolated from saline environments.</title>
        <authorList>
            <person name="Cui H.-L."/>
        </authorList>
    </citation>
    <scope>NUCLEOTIDE SEQUENCE</scope>
    <source>
        <strain evidence="5">WLHS1</strain>
    </source>
</reference>
<dbReference type="NCBIfam" id="NF005871">
    <property type="entry name" value="PRK07811.1"/>
    <property type="match status" value="1"/>
</dbReference>
<dbReference type="InterPro" id="IPR054542">
    <property type="entry name" value="Cys_met_metab_PP"/>
</dbReference>
<dbReference type="Gene3D" id="3.40.640.10">
    <property type="entry name" value="Type I PLP-dependent aspartate aminotransferase-like (Major domain)"/>
    <property type="match status" value="1"/>
</dbReference>
<dbReference type="GeneID" id="73291080"/>
<sequence length="399" mass="43522">MSDDRGTDDDDGDGARTFRFETRSIHAGQEPDDETGALMTPIFANSTYEQDGPGDHRGYEYSRTGNPTRDDLEANLASLEGAEYGRCFSSGMGSINTVCNLLESGDHVVTGNDVYGGTHRIFTQVYEQYEIEFTFVDMTDLEAIDAAFQDNTELLWLETPTNPLLSIVDIEGAADIAHEHDAICAIDNTFATPYLQRPLELGADVVSHSLTKYLGGHSDVVGGALLTNDPDLDERFGFYQNSVGATPGPFDAFLVLRGTKTLPVRMDRHCENARAIAQWLDEHPDVDRVYYPGLESHPGHEIAARQMDDFGGMLSFELDGTLEQASDVVSNTEVFTLAESLGGVESLIEQPAPMTHAAIPREERIAAGLTDSLIRVSVGIEHVDDLIGDLEQAIEGALE</sequence>
<comment type="cofactor">
    <cofactor evidence="1">
        <name>pyridoxal 5'-phosphate</name>
        <dbReference type="ChEBI" id="CHEBI:597326"/>
    </cofactor>
</comment>
<feature type="compositionally biased region" description="Basic and acidic residues" evidence="4">
    <location>
        <begin position="13"/>
        <end position="24"/>
    </location>
</feature>
<evidence type="ECO:0000313" key="5">
    <source>
        <dbReference type="EMBL" id="UTF52793.1"/>
    </source>
</evidence>
<protein>
    <submittedName>
        <fullName evidence="5">Cystathionine gamma-synthase</fullName>
        <ecNumber evidence="5">2.5.1.48</ecNumber>
    </submittedName>
</protein>
<dbReference type="CDD" id="cd00614">
    <property type="entry name" value="CGS_like"/>
    <property type="match status" value="1"/>
</dbReference>
<dbReference type="Proteomes" id="UP001056855">
    <property type="component" value="Chromosome"/>
</dbReference>
<dbReference type="KEGG" id="sawl:NGM29_13500"/>
<dbReference type="GO" id="GO:0005737">
    <property type="term" value="C:cytoplasm"/>
    <property type="evidence" value="ECO:0007669"/>
    <property type="project" value="TreeGrafter"/>
</dbReference>
<dbReference type="Gene3D" id="3.90.1150.10">
    <property type="entry name" value="Aspartate Aminotransferase, domain 1"/>
    <property type="match status" value="1"/>
</dbReference>
<keyword evidence="3" id="KW-0663">Pyridoxal phosphate</keyword>
<comment type="similarity">
    <text evidence="2">Belongs to the trans-sulfuration enzymes family.</text>
</comment>
<dbReference type="FunFam" id="3.90.1150.10:FF:000008">
    <property type="entry name" value="Cystathionine gamma-synthase"/>
    <property type="match status" value="1"/>
</dbReference>
<name>A0A9E7N9D9_9EURY</name>
<dbReference type="EMBL" id="CP100355">
    <property type="protein sequence ID" value="UTF52793.1"/>
    <property type="molecule type" value="Genomic_DNA"/>
</dbReference>
<evidence type="ECO:0000256" key="3">
    <source>
        <dbReference type="ARBA" id="ARBA00022898"/>
    </source>
</evidence>
<evidence type="ECO:0000256" key="1">
    <source>
        <dbReference type="ARBA" id="ARBA00001933"/>
    </source>
</evidence>
<dbReference type="SUPFAM" id="SSF53383">
    <property type="entry name" value="PLP-dependent transferases"/>
    <property type="match status" value="1"/>
</dbReference>
<dbReference type="PANTHER" id="PTHR11808:SF15">
    <property type="entry name" value="CYSTATHIONINE GAMMA-LYASE"/>
    <property type="match status" value="1"/>
</dbReference>